<accession>A0A291LEN2</accession>
<dbReference type="InterPro" id="IPR046392">
    <property type="entry name" value="PRIMASE_T4"/>
</dbReference>
<protein>
    <submittedName>
        <fullName evidence="1">DNA primase</fullName>
    </submittedName>
</protein>
<reference evidence="1 2" key="1">
    <citation type="submission" date="2017-07" db="EMBL/GenBank/DDBJ databases">
        <title>In vitro design and evaluation of phage cocktails against multidrug-resistant Aeromonas salmonicida.</title>
        <authorList>
            <person name="Chen L."/>
            <person name="Yuan S."/>
            <person name="Ma Y."/>
        </authorList>
    </citation>
    <scope>NUCLEOTIDE SEQUENCE [LARGE SCALE GENOMIC DNA]</scope>
</reference>
<dbReference type="SUPFAM" id="SSF56731">
    <property type="entry name" value="DNA primase core"/>
    <property type="match status" value="1"/>
</dbReference>
<dbReference type="HAMAP" id="MF_04157">
    <property type="entry name" value="PRIMASE_T4"/>
    <property type="match status" value="1"/>
</dbReference>
<evidence type="ECO:0000313" key="1">
    <source>
        <dbReference type="EMBL" id="ATI17493.1"/>
    </source>
</evidence>
<name>A0A291LEN2_9CAUD</name>
<dbReference type="EMBL" id="MF498773">
    <property type="protein sequence ID" value="ATI17493.1"/>
    <property type="molecule type" value="Genomic_DNA"/>
</dbReference>
<organism evidence="1 2">
    <name type="scientific">Aeromonas phage AS-szw</name>
    <dbReference type="NCBI Taxonomy" id="2026114"/>
    <lineage>
        <taxon>Viruses</taxon>
        <taxon>Duplodnaviria</taxon>
        <taxon>Heunggongvirae</taxon>
        <taxon>Uroviricota</taxon>
        <taxon>Caudoviricetes</taxon>
        <taxon>Pantevenvirales</taxon>
        <taxon>Straboviridae</taxon>
        <taxon>Emmerichvirinae</taxon>
        <taxon>Ceceduovirus</taxon>
        <taxon>Ceceduovirus aszj</taxon>
    </lineage>
</organism>
<sequence length="351" mass="40920">MNIIYIERQFATRLSYRMELCTDHSRGVEVKYNFRCPICGDSKTDYSKTRGWLYESEGHVRYGCFNCNVNMKLTNYLYDNEPEMYREFAKEKFANKDDSEWFETKKTVEKPVELITKSVIPYSTCIADLPENHPAVKWVASRKIPKHQYKLFFFTADWKKVANSVKPETYLYDDKKEYRLVIPIYNKDGTYSSLQGRALDPNVDKSRRYLTIKADDKASKVYGMERVDPSKTVWMLEGPIDSVFIPNACAIVGGVMALEDAPFPDKRVWVLDKEGRSFDTLKRIENLIKAGEKVVIWDECPWSSKDINDFIKNDGATIDEVVQYLKDHTYSGLRAELALSKWRKFGHKRIS</sequence>
<dbReference type="Proteomes" id="UP000230211">
    <property type="component" value="Segment"/>
</dbReference>
<evidence type="ECO:0000313" key="2">
    <source>
        <dbReference type="Proteomes" id="UP000230211"/>
    </source>
</evidence>
<proteinExistence type="inferred from homology"/>